<dbReference type="Proteomes" id="UP000299102">
    <property type="component" value="Unassembled WGS sequence"/>
</dbReference>
<gene>
    <name evidence="2" type="ORF">EVAR_20613_1</name>
</gene>
<name>A0A4C1USP4_EUMVA</name>
<proteinExistence type="predicted"/>
<organism evidence="2 3">
    <name type="scientific">Eumeta variegata</name>
    <name type="common">Bagworm moth</name>
    <name type="synonym">Eumeta japonica</name>
    <dbReference type="NCBI Taxonomy" id="151549"/>
    <lineage>
        <taxon>Eukaryota</taxon>
        <taxon>Metazoa</taxon>
        <taxon>Ecdysozoa</taxon>
        <taxon>Arthropoda</taxon>
        <taxon>Hexapoda</taxon>
        <taxon>Insecta</taxon>
        <taxon>Pterygota</taxon>
        <taxon>Neoptera</taxon>
        <taxon>Endopterygota</taxon>
        <taxon>Lepidoptera</taxon>
        <taxon>Glossata</taxon>
        <taxon>Ditrysia</taxon>
        <taxon>Tineoidea</taxon>
        <taxon>Psychidae</taxon>
        <taxon>Oiketicinae</taxon>
        <taxon>Eumeta</taxon>
    </lineage>
</organism>
<comment type="caution">
    <text evidence="2">The sequence shown here is derived from an EMBL/GenBank/DDBJ whole genome shotgun (WGS) entry which is preliminary data.</text>
</comment>
<evidence type="ECO:0000313" key="2">
    <source>
        <dbReference type="EMBL" id="GBP29250.1"/>
    </source>
</evidence>
<feature type="compositionally biased region" description="Basic residues" evidence="1">
    <location>
        <begin position="132"/>
        <end position="159"/>
    </location>
</feature>
<protein>
    <submittedName>
        <fullName evidence="2">Uncharacterized protein</fullName>
    </submittedName>
</protein>
<feature type="region of interest" description="Disordered" evidence="1">
    <location>
        <begin position="123"/>
        <end position="183"/>
    </location>
</feature>
<dbReference type="AlphaFoldDB" id="A0A4C1USP4"/>
<evidence type="ECO:0000313" key="3">
    <source>
        <dbReference type="Proteomes" id="UP000299102"/>
    </source>
</evidence>
<dbReference type="EMBL" id="BGZK01000217">
    <property type="protein sequence ID" value="GBP29250.1"/>
    <property type="molecule type" value="Genomic_DNA"/>
</dbReference>
<accession>A0A4C1USP4</accession>
<sequence>MRTHRILPIRKPPNGHKDVSHMYTALACRRCEHIYRNVYFRKSVTCPSKQTLLQVRQQHISSSGTVGVAPILIKATNGESSGRRSERANATAHSASLASAGYLVWAYAAPARRRTYNVKGWARRVAPQSSPPRRRPVPRPLTPRHRTKTISRRQRRAAAARRGVGARPPAAPPAPATLARPRK</sequence>
<reference evidence="2 3" key="1">
    <citation type="journal article" date="2019" name="Commun. Biol.">
        <title>The bagworm genome reveals a unique fibroin gene that provides high tensile strength.</title>
        <authorList>
            <person name="Kono N."/>
            <person name="Nakamura H."/>
            <person name="Ohtoshi R."/>
            <person name="Tomita M."/>
            <person name="Numata K."/>
            <person name="Arakawa K."/>
        </authorList>
    </citation>
    <scope>NUCLEOTIDE SEQUENCE [LARGE SCALE GENOMIC DNA]</scope>
</reference>
<evidence type="ECO:0000256" key="1">
    <source>
        <dbReference type="SAM" id="MobiDB-lite"/>
    </source>
</evidence>
<keyword evidence="3" id="KW-1185">Reference proteome</keyword>